<gene>
    <name evidence="3" type="ORF">HNR19_004065</name>
</gene>
<keyword evidence="4" id="KW-1185">Reference proteome</keyword>
<protein>
    <submittedName>
        <fullName evidence="3">Biotin carboxyl carrier protein</fullName>
    </submittedName>
</protein>
<dbReference type="EMBL" id="JACCFP010000001">
    <property type="protein sequence ID" value="NYJ03367.1"/>
    <property type="molecule type" value="Genomic_DNA"/>
</dbReference>
<dbReference type="InterPro" id="IPR050709">
    <property type="entry name" value="Biotin_Carboxyl_Carrier/Decarb"/>
</dbReference>
<evidence type="ECO:0000259" key="2">
    <source>
        <dbReference type="PROSITE" id="PS50968"/>
    </source>
</evidence>
<dbReference type="RefSeq" id="WP_179669660.1">
    <property type="nucleotide sequence ID" value="NZ_JACCFP010000001.1"/>
</dbReference>
<dbReference type="CDD" id="cd06850">
    <property type="entry name" value="biotinyl_domain"/>
    <property type="match status" value="1"/>
</dbReference>
<reference evidence="3 4" key="1">
    <citation type="submission" date="2020-07" db="EMBL/GenBank/DDBJ databases">
        <title>Sequencing the genomes of 1000 actinobacteria strains.</title>
        <authorList>
            <person name="Klenk H.-P."/>
        </authorList>
    </citation>
    <scope>NUCLEOTIDE SEQUENCE [LARGE SCALE GENOMIC DNA]</scope>
    <source>
        <strain evidence="3 4">DSM 103833</strain>
    </source>
</reference>
<comment type="caution">
    <text evidence="3">The sequence shown here is derived from an EMBL/GenBank/DDBJ whole genome shotgun (WGS) entry which is preliminary data.</text>
</comment>
<evidence type="ECO:0000313" key="3">
    <source>
        <dbReference type="EMBL" id="NYJ03367.1"/>
    </source>
</evidence>
<dbReference type="Gene3D" id="2.40.50.100">
    <property type="match status" value="1"/>
</dbReference>
<dbReference type="AlphaFoldDB" id="A0A853C7U2"/>
<feature type="domain" description="Lipoyl-binding" evidence="2">
    <location>
        <begin position="1"/>
        <end position="75"/>
    </location>
</feature>
<dbReference type="PANTHER" id="PTHR45266">
    <property type="entry name" value="OXALOACETATE DECARBOXYLASE ALPHA CHAIN"/>
    <property type="match status" value="1"/>
</dbReference>
<dbReference type="InterPro" id="IPR011053">
    <property type="entry name" value="Single_hybrid_motif"/>
</dbReference>
<dbReference type="Pfam" id="PF00364">
    <property type="entry name" value="Biotin_lipoyl"/>
    <property type="match status" value="1"/>
</dbReference>
<evidence type="ECO:0000256" key="1">
    <source>
        <dbReference type="ARBA" id="ARBA00023267"/>
    </source>
</evidence>
<dbReference type="InterPro" id="IPR000089">
    <property type="entry name" value="Biotin_lipoyl"/>
</dbReference>
<dbReference type="NCBIfam" id="NF004547">
    <property type="entry name" value="PRK05889.1"/>
    <property type="match status" value="1"/>
</dbReference>
<evidence type="ECO:0000313" key="4">
    <source>
        <dbReference type="Proteomes" id="UP000530424"/>
    </source>
</evidence>
<dbReference type="Proteomes" id="UP000530424">
    <property type="component" value="Unassembled WGS sequence"/>
</dbReference>
<organism evidence="3 4">
    <name type="scientific">Nocardioides thalensis</name>
    <dbReference type="NCBI Taxonomy" id="1914755"/>
    <lineage>
        <taxon>Bacteria</taxon>
        <taxon>Bacillati</taxon>
        <taxon>Actinomycetota</taxon>
        <taxon>Actinomycetes</taxon>
        <taxon>Propionibacteriales</taxon>
        <taxon>Nocardioidaceae</taxon>
        <taxon>Nocardioides</taxon>
    </lineage>
</organism>
<keyword evidence="1" id="KW-0092">Biotin</keyword>
<proteinExistence type="predicted"/>
<accession>A0A853C7U2</accession>
<name>A0A853C7U2_9ACTN</name>
<dbReference type="PROSITE" id="PS50968">
    <property type="entry name" value="BIOTINYL_LIPOYL"/>
    <property type="match status" value="1"/>
</dbReference>
<dbReference type="PANTHER" id="PTHR45266:SF3">
    <property type="entry name" value="OXALOACETATE DECARBOXYLASE ALPHA CHAIN"/>
    <property type="match status" value="1"/>
</dbReference>
<sequence>MPRETTVAITAEMVANVLSVDVPVGATVQPGDTVALLESMKMEIPVVVETGGVVSAIKVSAGDVVQEGDVLVELTLS</sequence>
<dbReference type="SUPFAM" id="SSF51230">
    <property type="entry name" value="Single hybrid motif"/>
    <property type="match status" value="1"/>
</dbReference>